<dbReference type="RefSeq" id="WP_018980352.1">
    <property type="nucleotide sequence ID" value="NZ_BAQD01000097.1"/>
</dbReference>
<gene>
    <name evidence="1" type="ORF">AA15669_1792</name>
</gene>
<comment type="caution">
    <text evidence="1">The sequence shown here is derived from an EMBL/GenBank/DDBJ whole genome shotgun (WGS) entry which is preliminary data.</text>
</comment>
<proteinExistence type="predicted"/>
<reference evidence="1" key="1">
    <citation type="submission" date="2013-04" db="EMBL/GenBank/DDBJ databases">
        <title>The genome sequencing project of 58 acetic acid bacteria.</title>
        <authorList>
            <person name="Okamoto-Kainuma A."/>
            <person name="Ishikawa M."/>
            <person name="Umino S."/>
            <person name="Koizumi Y."/>
            <person name="Shiwa Y."/>
            <person name="Yoshikawa H."/>
            <person name="Matsutani M."/>
            <person name="Matsushita K."/>
        </authorList>
    </citation>
    <scope>NUCLEOTIDE SEQUENCE</scope>
    <source>
        <strain evidence="1">DSM 15669</strain>
    </source>
</reference>
<sequence length="186" mass="21494">MSAVVTHLPDRSHTVAQARNRRIGGWLTKLASYVQHSREFRDKPEKERAEFWAELVLVMAEAELPDTVWNADAVRFCRRRFKFFPCAAELCAALNEYAEPLRAAAREQWQRERISRHASPDSSQELTPKDRVFLAGWHEANNDGFRQLAFGRGTTPDEARRSSLSLLKQQAPRAYQQLVEDQKYHA</sequence>
<dbReference type="EMBL" id="BAQD01000097">
    <property type="protein sequence ID" value="GBQ08457.1"/>
    <property type="molecule type" value="Genomic_DNA"/>
</dbReference>
<dbReference type="Proteomes" id="UP001062901">
    <property type="component" value="Unassembled WGS sequence"/>
</dbReference>
<evidence type="ECO:0000313" key="1">
    <source>
        <dbReference type="EMBL" id="GBQ08457.1"/>
    </source>
</evidence>
<evidence type="ECO:0000313" key="2">
    <source>
        <dbReference type="Proteomes" id="UP001062901"/>
    </source>
</evidence>
<accession>A0ABQ0P0W2</accession>
<protein>
    <submittedName>
        <fullName evidence="1">Uncharacterized protein</fullName>
    </submittedName>
</protein>
<organism evidence="1 2">
    <name type="scientific">Saccharibacter floricola DSM 15669</name>
    <dbReference type="NCBI Taxonomy" id="1123227"/>
    <lineage>
        <taxon>Bacteria</taxon>
        <taxon>Pseudomonadati</taxon>
        <taxon>Pseudomonadota</taxon>
        <taxon>Alphaproteobacteria</taxon>
        <taxon>Acetobacterales</taxon>
        <taxon>Acetobacteraceae</taxon>
        <taxon>Saccharibacter</taxon>
    </lineage>
</organism>
<name>A0ABQ0P0W2_9PROT</name>
<keyword evidence="2" id="KW-1185">Reference proteome</keyword>